<dbReference type="Gene3D" id="1.10.10.60">
    <property type="entry name" value="Homeodomain-like"/>
    <property type="match status" value="1"/>
</dbReference>
<keyword evidence="5 6" id="KW-0539">Nucleus</keyword>
<dbReference type="Pfam" id="PF00046">
    <property type="entry name" value="Homeodomain"/>
    <property type="match status" value="1"/>
</dbReference>
<dbReference type="VEuPathDB" id="VectorBase:BGLB016736"/>
<organism evidence="10 11">
    <name type="scientific">Biomphalaria glabrata</name>
    <name type="common">Bloodfluke planorb</name>
    <name type="synonym">Freshwater snail</name>
    <dbReference type="NCBI Taxonomy" id="6526"/>
    <lineage>
        <taxon>Eukaryota</taxon>
        <taxon>Metazoa</taxon>
        <taxon>Spiralia</taxon>
        <taxon>Lophotrochozoa</taxon>
        <taxon>Mollusca</taxon>
        <taxon>Gastropoda</taxon>
        <taxon>Heterobranchia</taxon>
        <taxon>Euthyneura</taxon>
        <taxon>Panpulmonata</taxon>
        <taxon>Hygrophila</taxon>
        <taxon>Lymnaeoidea</taxon>
        <taxon>Planorbidae</taxon>
        <taxon>Biomphalaria</taxon>
    </lineage>
</organism>
<dbReference type="FunFam" id="1.10.10.60:FF:000223">
    <property type="entry name" value="Goosecoid homeobox 2"/>
    <property type="match status" value="1"/>
</dbReference>
<dbReference type="STRING" id="6526.A0A2C9K9H3"/>
<dbReference type="PROSITE" id="PS50071">
    <property type="entry name" value="HOMEOBOX_2"/>
    <property type="match status" value="1"/>
</dbReference>
<feature type="region of interest" description="Disordered" evidence="8">
    <location>
        <begin position="216"/>
        <end position="349"/>
    </location>
</feature>
<evidence type="ECO:0000256" key="4">
    <source>
        <dbReference type="ARBA" id="ARBA00023155"/>
    </source>
</evidence>
<comment type="similarity">
    <text evidence="2">Belongs to the paired homeobox family. Bicoid subfamily.</text>
</comment>
<dbReference type="OMA" id="ESHEDYS"/>
<evidence type="ECO:0000256" key="3">
    <source>
        <dbReference type="ARBA" id="ARBA00023125"/>
    </source>
</evidence>
<evidence type="ECO:0000259" key="9">
    <source>
        <dbReference type="PROSITE" id="PS50071"/>
    </source>
</evidence>
<dbReference type="EnsemblMetazoa" id="BGLB016736-RA">
    <property type="protein sequence ID" value="BGLB016736-PA"/>
    <property type="gene ID" value="BGLB016736"/>
</dbReference>
<dbReference type="RefSeq" id="XP_013081571.1">
    <property type="nucleotide sequence ID" value="XM_013226117.2"/>
</dbReference>
<feature type="domain" description="Homeobox" evidence="9">
    <location>
        <begin position="159"/>
        <end position="219"/>
    </location>
</feature>
<dbReference type="Proteomes" id="UP000076420">
    <property type="component" value="Unassembled WGS sequence"/>
</dbReference>
<evidence type="ECO:0000256" key="2">
    <source>
        <dbReference type="ARBA" id="ARBA00006503"/>
    </source>
</evidence>
<feature type="compositionally biased region" description="Polar residues" evidence="8">
    <location>
        <begin position="236"/>
        <end position="252"/>
    </location>
</feature>
<keyword evidence="3 6" id="KW-0238">DNA-binding</keyword>
<dbReference type="GO" id="GO:0005634">
    <property type="term" value="C:nucleus"/>
    <property type="evidence" value="ECO:0007669"/>
    <property type="project" value="UniProtKB-SubCell"/>
</dbReference>
<evidence type="ECO:0000313" key="13">
    <source>
        <dbReference type="RefSeq" id="XP_013081571.1"/>
    </source>
</evidence>
<gene>
    <name evidence="10" type="primary">106067015</name>
    <name evidence="13" type="synonym">LOC106067015</name>
</gene>
<dbReference type="GO" id="GO:0000977">
    <property type="term" value="F:RNA polymerase II transcription regulatory region sequence-specific DNA binding"/>
    <property type="evidence" value="ECO:0007669"/>
    <property type="project" value="TreeGrafter"/>
</dbReference>
<name>A0A2C9K9H3_BIOGL</name>
<dbReference type="SUPFAM" id="SSF46689">
    <property type="entry name" value="Homeodomain-like"/>
    <property type="match status" value="1"/>
</dbReference>
<reference evidence="13" key="2">
    <citation type="submission" date="2025-04" db="UniProtKB">
        <authorList>
            <consortium name="RefSeq"/>
        </authorList>
    </citation>
    <scope>IDENTIFICATION</scope>
</reference>
<dbReference type="PANTHER" id="PTHR24329:SF516">
    <property type="entry name" value="HOMEOBOX PROTEIN GOOSECOID"/>
    <property type="match status" value="1"/>
</dbReference>
<dbReference type="InterPro" id="IPR001356">
    <property type="entry name" value="HD"/>
</dbReference>
<dbReference type="KEGG" id="bgt:106067015"/>
<dbReference type="GO" id="GO:0000981">
    <property type="term" value="F:DNA-binding transcription factor activity, RNA polymerase II-specific"/>
    <property type="evidence" value="ECO:0007669"/>
    <property type="project" value="InterPro"/>
</dbReference>
<feature type="DNA-binding region" description="Homeobox" evidence="6">
    <location>
        <begin position="161"/>
        <end position="220"/>
    </location>
</feature>
<dbReference type="AlphaFoldDB" id="A0A2C9K9H3"/>
<evidence type="ECO:0000256" key="5">
    <source>
        <dbReference type="ARBA" id="ARBA00023242"/>
    </source>
</evidence>
<keyword evidence="4 6" id="KW-0371">Homeobox</keyword>
<dbReference type="SMART" id="SM00389">
    <property type="entry name" value="HOX"/>
    <property type="match status" value="1"/>
</dbReference>
<sequence>MLRSPEKDLPPRVPPLVFDERLQKELKLKMVSDVTSRPSPFHPSARVLDSLPFPHHLHPLTYFYGGLGLSAALTAEHLKSCQSTFSSMLAPRTVAGSPFSIDSILSRPGPVSFPAPHRPSPYFHYPGIHPHHPELLGHYPHPFSGLLSPVDLVNAGSQKRKRRHRTIFTEEQLERLEDTFQKTHYPDVMMREELANKVDLKEERVEVWFKNRRAKWRKQKREQEAAEKRVGDCVGSSRSMTRPHTGDSTGRGATSFEDDDDDREGSICVDGEDTHDMADERDDRSPDPRLEPSMAMEHPQGYPSAHMRPPQCSALDLKRLQDQGPMQMPKDGNSSTESHEDYSDEELSP</sequence>
<accession>A0A2C9K9H3</accession>
<evidence type="ECO:0000313" key="11">
    <source>
        <dbReference type="Proteomes" id="UP000076420"/>
    </source>
</evidence>
<dbReference type="InterPro" id="IPR009057">
    <property type="entry name" value="Homeodomain-like_sf"/>
</dbReference>
<dbReference type="CDD" id="cd00086">
    <property type="entry name" value="homeodomain"/>
    <property type="match status" value="1"/>
</dbReference>
<dbReference type="Proteomes" id="UP001165740">
    <property type="component" value="Chromosome 3"/>
</dbReference>
<reference evidence="10" key="1">
    <citation type="submission" date="2020-05" db="UniProtKB">
        <authorList>
            <consortium name="EnsemblMetazoa"/>
        </authorList>
    </citation>
    <scope>IDENTIFICATION</scope>
    <source>
        <strain evidence="10">BB02</strain>
    </source>
</reference>
<keyword evidence="12" id="KW-1185">Reference proteome</keyword>
<feature type="compositionally biased region" description="Basic and acidic residues" evidence="8">
    <location>
        <begin position="272"/>
        <end position="290"/>
    </location>
</feature>
<evidence type="ECO:0000256" key="1">
    <source>
        <dbReference type="ARBA" id="ARBA00004123"/>
    </source>
</evidence>
<dbReference type="VEuPathDB" id="VectorBase:BGLAX_043090"/>
<feature type="compositionally biased region" description="Basic and acidic residues" evidence="8">
    <location>
        <begin position="221"/>
        <end position="231"/>
    </location>
</feature>
<dbReference type="OrthoDB" id="6159439at2759"/>
<dbReference type="PANTHER" id="PTHR24329">
    <property type="entry name" value="HOMEOBOX PROTEIN ARISTALESS"/>
    <property type="match status" value="1"/>
</dbReference>
<evidence type="ECO:0000313" key="10">
    <source>
        <dbReference type="EnsemblMetazoa" id="BGLB016736-PA"/>
    </source>
</evidence>
<evidence type="ECO:0000256" key="6">
    <source>
        <dbReference type="PROSITE-ProRule" id="PRU00108"/>
    </source>
</evidence>
<dbReference type="PROSITE" id="PS00027">
    <property type="entry name" value="HOMEOBOX_1"/>
    <property type="match status" value="1"/>
</dbReference>
<comment type="subcellular location">
    <subcellularLocation>
        <location evidence="1 6 7">Nucleus</location>
    </subcellularLocation>
</comment>
<dbReference type="InterPro" id="IPR050649">
    <property type="entry name" value="Paired_Homeobox_TFs"/>
</dbReference>
<evidence type="ECO:0000256" key="7">
    <source>
        <dbReference type="RuleBase" id="RU000682"/>
    </source>
</evidence>
<dbReference type="GeneID" id="106067015"/>
<evidence type="ECO:0000313" key="12">
    <source>
        <dbReference type="Proteomes" id="UP001165740"/>
    </source>
</evidence>
<protein>
    <submittedName>
        <fullName evidence="13">Homeobox protein goosecoid-like</fullName>
    </submittedName>
</protein>
<dbReference type="InterPro" id="IPR017970">
    <property type="entry name" value="Homeobox_CS"/>
</dbReference>
<evidence type="ECO:0000256" key="8">
    <source>
        <dbReference type="SAM" id="MobiDB-lite"/>
    </source>
</evidence>
<proteinExistence type="inferred from homology"/>